<evidence type="ECO:0000256" key="7">
    <source>
        <dbReference type="ARBA" id="ARBA00023242"/>
    </source>
</evidence>
<comment type="caution">
    <text evidence="9">The sequence shown here is derived from an EMBL/GenBank/DDBJ whole genome shotgun (WGS) entry which is preliminary data.</text>
</comment>
<dbReference type="AlphaFoldDB" id="A0AAV8XAL0"/>
<organism evidence="9 10">
    <name type="scientific">Rhamnusium bicolor</name>
    <dbReference type="NCBI Taxonomy" id="1586634"/>
    <lineage>
        <taxon>Eukaryota</taxon>
        <taxon>Metazoa</taxon>
        <taxon>Ecdysozoa</taxon>
        <taxon>Arthropoda</taxon>
        <taxon>Hexapoda</taxon>
        <taxon>Insecta</taxon>
        <taxon>Pterygota</taxon>
        <taxon>Neoptera</taxon>
        <taxon>Endopterygota</taxon>
        <taxon>Coleoptera</taxon>
        <taxon>Polyphaga</taxon>
        <taxon>Cucujiformia</taxon>
        <taxon>Chrysomeloidea</taxon>
        <taxon>Cerambycidae</taxon>
        <taxon>Lepturinae</taxon>
        <taxon>Rhagiini</taxon>
        <taxon>Rhamnusium</taxon>
    </lineage>
</organism>
<proteinExistence type="inferred from homology"/>
<feature type="domain" description="DDE Tnp4" evidence="8">
    <location>
        <begin position="73"/>
        <end position="166"/>
    </location>
</feature>
<accession>A0AAV8XAL0</accession>
<comment type="subcellular location">
    <subcellularLocation>
        <location evidence="2">Nucleus</location>
    </subcellularLocation>
</comment>
<evidence type="ECO:0000256" key="2">
    <source>
        <dbReference type="ARBA" id="ARBA00004123"/>
    </source>
</evidence>
<dbReference type="InterPro" id="IPR045249">
    <property type="entry name" value="HARBI1-like"/>
</dbReference>
<protein>
    <recommendedName>
        <fullName evidence="8">DDE Tnp4 domain-containing protein</fullName>
    </recommendedName>
</protein>
<keyword evidence="5" id="KW-0479">Metal-binding</keyword>
<evidence type="ECO:0000259" key="8">
    <source>
        <dbReference type="Pfam" id="PF13359"/>
    </source>
</evidence>
<evidence type="ECO:0000256" key="1">
    <source>
        <dbReference type="ARBA" id="ARBA00001968"/>
    </source>
</evidence>
<dbReference type="PANTHER" id="PTHR22930:SF85">
    <property type="entry name" value="GH03217P-RELATED"/>
    <property type="match status" value="1"/>
</dbReference>
<evidence type="ECO:0000256" key="3">
    <source>
        <dbReference type="ARBA" id="ARBA00006958"/>
    </source>
</evidence>
<keyword evidence="7" id="KW-0539">Nucleus</keyword>
<dbReference type="GO" id="GO:0004518">
    <property type="term" value="F:nuclease activity"/>
    <property type="evidence" value="ECO:0007669"/>
    <property type="project" value="UniProtKB-KW"/>
</dbReference>
<evidence type="ECO:0000256" key="5">
    <source>
        <dbReference type="ARBA" id="ARBA00022723"/>
    </source>
</evidence>
<comment type="cofactor">
    <cofactor evidence="1">
        <name>a divalent metal cation</name>
        <dbReference type="ChEBI" id="CHEBI:60240"/>
    </cofactor>
</comment>
<dbReference type="InterPro" id="IPR027806">
    <property type="entry name" value="HARBI1_dom"/>
</dbReference>
<name>A0AAV8XAL0_9CUCU</name>
<evidence type="ECO:0000256" key="4">
    <source>
        <dbReference type="ARBA" id="ARBA00022722"/>
    </source>
</evidence>
<dbReference type="Pfam" id="PF13359">
    <property type="entry name" value="DDE_Tnp_4"/>
    <property type="match status" value="1"/>
</dbReference>
<reference evidence="9" key="1">
    <citation type="journal article" date="2023" name="Insect Mol. Biol.">
        <title>Genome sequencing provides insights into the evolution of gene families encoding plant cell wall-degrading enzymes in longhorned beetles.</title>
        <authorList>
            <person name="Shin N.R."/>
            <person name="Okamura Y."/>
            <person name="Kirsch R."/>
            <person name="Pauchet Y."/>
        </authorList>
    </citation>
    <scope>NUCLEOTIDE SEQUENCE</scope>
    <source>
        <strain evidence="9">RBIC_L_NR</strain>
    </source>
</reference>
<keyword evidence="6" id="KW-0378">Hydrolase</keyword>
<dbReference type="GO" id="GO:0046872">
    <property type="term" value="F:metal ion binding"/>
    <property type="evidence" value="ECO:0007669"/>
    <property type="project" value="UniProtKB-KW"/>
</dbReference>
<dbReference type="GO" id="GO:0005634">
    <property type="term" value="C:nucleus"/>
    <property type="evidence" value="ECO:0007669"/>
    <property type="project" value="UniProtKB-SubCell"/>
</dbReference>
<keyword evidence="4" id="KW-0540">Nuclease</keyword>
<dbReference type="Proteomes" id="UP001162156">
    <property type="component" value="Unassembled WGS sequence"/>
</dbReference>
<dbReference type="PANTHER" id="PTHR22930">
    <property type="match status" value="1"/>
</dbReference>
<dbReference type="GO" id="GO:0016787">
    <property type="term" value="F:hydrolase activity"/>
    <property type="evidence" value="ECO:0007669"/>
    <property type="project" value="UniProtKB-KW"/>
</dbReference>
<keyword evidence="10" id="KW-1185">Reference proteome</keyword>
<comment type="similarity">
    <text evidence="3">Belongs to the HARBI1 family.</text>
</comment>
<dbReference type="EMBL" id="JANEYF010003567">
    <property type="protein sequence ID" value="KAJ8935509.1"/>
    <property type="molecule type" value="Genomic_DNA"/>
</dbReference>
<gene>
    <name evidence="9" type="ORF">NQ314_012763</name>
</gene>
<evidence type="ECO:0000313" key="10">
    <source>
        <dbReference type="Proteomes" id="UP001162156"/>
    </source>
</evidence>
<sequence length="167" mass="19805">MTLWYLASTESFRQISDRFNVTLSVSYTTIRLVTEILMNKSKKYIQWPAKQKYQSISNEFCQKRRLPFIIGCIDGTHIQINRPKENQEYYYNRRGYHSILLQGVVFHNRLFTNIYCGEPGSIHDARLLKKSDLYRKASAYNEFFGIYYLLGDSTYPASLRWVVPPYK</sequence>
<evidence type="ECO:0000256" key="6">
    <source>
        <dbReference type="ARBA" id="ARBA00022801"/>
    </source>
</evidence>
<evidence type="ECO:0000313" key="9">
    <source>
        <dbReference type="EMBL" id="KAJ8935509.1"/>
    </source>
</evidence>